<keyword evidence="3" id="KW-0449">Lipoprotein</keyword>
<feature type="region of interest" description="Disordered" evidence="1">
    <location>
        <begin position="140"/>
        <end position="159"/>
    </location>
</feature>
<keyword evidence="2" id="KW-0732">Signal</keyword>
<feature type="chain" id="PRO_5005791988" evidence="2">
    <location>
        <begin position="26"/>
        <end position="174"/>
    </location>
</feature>
<evidence type="ECO:0000256" key="2">
    <source>
        <dbReference type="SAM" id="SignalP"/>
    </source>
</evidence>
<dbReference type="RefSeq" id="WP_005317839.1">
    <property type="nucleotide sequence ID" value="NZ_CP011340.1"/>
</dbReference>
<dbReference type="AlphaFoldDB" id="A0A0M4D8U7"/>
<name>A0A0M4D8U7_STRPR</name>
<evidence type="ECO:0000313" key="3">
    <source>
        <dbReference type="EMBL" id="ALC23278.1"/>
    </source>
</evidence>
<accession>A0A0M4D8U7</accession>
<dbReference type="PATRIC" id="fig|38300.4.peg.5212"/>
<feature type="compositionally biased region" description="Low complexity" evidence="1">
    <location>
        <begin position="69"/>
        <end position="89"/>
    </location>
</feature>
<dbReference type="KEGG" id="spri:SPRI_4972"/>
<proteinExistence type="predicted"/>
<dbReference type="STRING" id="38300.SPRI_4972"/>
<evidence type="ECO:0000256" key="1">
    <source>
        <dbReference type="SAM" id="MobiDB-lite"/>
    </source>
</evidence>
<sequence length="174" mass="17257">MPARTGALRPLAAIAVAAAAVPALVACEPTAGGLNTGAVAVTTDRTVTSTLERLEFEVGWLSCTAKADTPATASSGSTAPSAAGPSRASVDCQGETGSAQDITVTGKVTEERGGKCVRGDLTARIEKKIVFRATMLGDCSAAPSSAPAGDPPAPGTPYPTVTVTVTETVTAQAK</sequence>
<dbReference type="PROSITE" id="PS51257">
    <property type="entry name" value="PROKAR_LIPOPROTEIN"/>
    <property type="match status" value="1"/>
</dbReference>
<feature type="signal peptide" evidence="2">
    <location>
        <begin position="1"/>
        <end position="25"/>
    </location>
</feature>
<gene>
    <name evidence="3" type="ORF">SPRI_4972</name>
</gene>
<dbReference type="OMA" id="VRWLTCT"/>
<dbReference type="EMBL" id="CP011340">
    <property type="protein sequence ID" value="ALC23278.1"/>
    <property type="molecule type" value="Genomic_DNA"/>
</dbReference>
<feature type="region of interest" description="Disordered" evidence="1">
    <location>
        <begin position="69"/>
        <end position="97"/>
    </location>
</feature>
<dbReference type="Proteomes" id="UP000060513">
    <property type="component" value="Chromosome"/>
</dbReference>
<organism evidence="3">
    <name type="scientific">Streptomyces pristinaespiralis</name>
    <dbReference type="NCBI Taxonomy" id="38300"/>
    <lineage>
        <taxon>Bacteria</taxon>
        <taxon>Bacillati</taxon>
        <taxon>Actinomycetota</taxon>
        <taxon>Actinomycetes</taxon>
        <taxon>Kitasatosporales</taxon>
        <taxon>Streptomycetaceae</taxon>
        <taxon>Streptomyces</taxon>
    </lineage>
</organism>
<evidence type="ECO:0000313" key="4">
    <source>
        <dbReference type="Proteomes" id="UP000060513"/>
    </source>
</evidence>
<dbReference type="GeneID" id="97233975"/>
<protein>
    <submittedName>
        <fullName evidence="3">Lipoprotein</fullName>
    </submittedName>
</protein>
<reference evidence="3 4" key="1">
    <citation type="submission" date="2015-08" db="EMBL/GenBank/DDBJ databases">
        <title>Genome sequence of the pristinamycin over-producing bacterium Streptomyces pristinaespiralis HCCB10218.</title>
        <authorList>
            <person name="Tian J."/>
            <person name="Yang J."/>
            <person name="Li L."/>
            <person name="Ruan L."/>
            <person name="Wei W."/>
            <person name="Zheng G."/>
            <person name="Wei Z."/>
            <person name="Yang S."/>
            <person name="Ge M."/>
            <person name="Jiang W."/>
            <person name="Lu Y."/>
        </authorList>
    </citation>
    <scope>NUCLEOTIDE SEQUENCE [LARGE SCALE GENOMIC DNA]</scope>
    <source>
        <strain evidence="3 4">HCCB 10218</strain>
    </source>
</reference>